<organism evidence="1">
    <name type="scientific">Lepeophtheirus salmonis</name>
    <name type="common">Salmon louse</name>
    <name type="synonym">Caligus salmonis</name>
    <dbReference type="NCBI Taxonomy" id="72036"/>
    <lineage>
        <taxon>Eukaryota</taxon>
        <taxon>Metazoa</taxon>
        <taxon>Ecdysozoa</taxon>
        <taxon>Arthropoda</taxon>
        <taxon>Crustacea</taxon>
        <taxon>Multicrustacea</taxon>
        <taxon>Hexanauplia</taxon>
        <taxon>Copepoda</taxon>
        <taxon>Siphonostomatoida</taxon>
        <taxon>Caligidae</taxon>
        <taxon>Lepeophtheirus</taxon>
    </lineage>
</organism>
<dbReference type="AlphaFoldDB" id="A0A0K2TUL0"/>
<proteinExistence type="predicted"/>
<sequence>MDIIFFNYSYLWARFSSPCSISPQKTNLYTL</sequence>
<evidence type="ECO:0000313" key="1">
    <source>
        <dbReference type="EMBL" id="CDW29704.1"/>
    </source>
</evidence>
<reference evidence="1" key="1">
    <citation type="submission" date="2014-05" db="EMBL/GenBank/DDBJ databases">
        <authorList>
            <person name="Chronopoulou M."/>
        </authorList>
    </citation>
    <scope>NUCLEOTIDE SEQUENCE</scope>
    <source>
        <tissue evidence="1">Whole organism</tissue>
    </source>
</reference>
<protein>
    <submittedName>
        <fullName evidence="1">Uncharacterized protein</fullName>
    </submittedName>
</protein>
<accession>A0A0K2TUL0</accession>
<name>A0A0K2TUL0_LEPSM</name>
<dbReference type="EMBL" id="HACA01012343">
    <property type="protein sequence ID" value="CDW29704.1"/>
    <property type="molecule type" value="Transcribed_RNA"/>
</dbReference>